<evidence type="ECO:0000259" key="1">
    <source>
        <dbReference type="Pfam" id="PF13466"/>
    </source>
</evidence>
<dbReference type="EMBL" id="JABXXQ010000023">
    <property type="protein sequence ID" value="NVN29264.1"/>
    <property type="molecule type" value="Genomic_DNA"/>
</dbReference>
<accession>A0A850NK21</accession>
<name>A0A850NK21_9PROT</name>
<dbReference type="Proteomes" id="UP000557688">
    <property type="component" value="Unassembled WGS sequence"/>
</dbReference>
<dbReference type="Proteomes" id="UP000565205">
    <property type="component" value="Unassembled WGS sequence"/>
</dbReference>
<dbReference type="InterPro" id="IPR058548">
    <property type="entry name" value="MlaB-like_STAS"/>
</dbReference>
<proteinExistence type="predicted"/>
<dbReference type="Gene3D" id="3.30.750.24">
    <property type="entry name" value="STAS domain"/>
    <property type="match status" value="1"/>
</dbReference>
<evidence type="ECO:0000313" key="4">
    <source>
        <dbReference type="Proteomes" id="UP000557688"/>
    </source>
</evidence>
<protein>
    <submittedName>
        <fullName evidence="2">Chemotaxis protein CheX</fullName>
    </submittedName>
    <submittedName>
        <fullName evidence="3">STAS domain-containing protein</fullName>
    </submittedName>
</protein>
<dbReference type="SUPFAM" id="SSF52091">
    <property type="entry name" value="SpoIIaa-like"/>
    <property type="match status" value="1"/>
</dbReference>
<evidence type="ECO:0000313" key="2">
    <source>
        <dbReference type="EMBL" id="MBB3173007.1"/>
    </source>
</evidence>
<evidence type="ECO:0000313" key="5">
    <source>
        <dbReference type="Proteomes" id="UP000565205"/>
    </source>
</evidence>
<gene>
    <name evidence="2" type="ORF">FHR90_000825</name>
    <name evidence="3" type="ORF">HUK83_02775</name>
</gene>
<reference evidence="3 5" key="1">
    <citation type="submission" date="2020-06" db="EMBL/GenBank/DDBJ databases">
        <title>Description of novel acetic acid bacteria.</title>
        <authorList>
            <person name="Sombolestani A."/>
        </authorList>
    </citation>
    <scope>NUCLEOTIDE SEQUENCE [LARGE SCALE GENOMIC DNA]</scope>
    <source>
        <strain evidence="3 5">LMG 26838</strain>
    </source>
</reference>
<sequence>MAVGEPDPSPERLTLAPVLDLGAAASLARTLTELRGSDLALDGSEVGRLGAQCLQILISARRSWATEGHSLVVENASEHMLAAVAQLGATPFLFHPEDATS</sequence>
<dbReference type="AlphaFoldDB" id="A0A850NK21"/>
<dbReference type="EMBL" id="JACHXV010000003">
    <property type="protein sequence ID" value="MBB3173007.1"/>
    <property type="molecule type" value="Genomic_DNA"/>
</dbReference>
<dbReference type="Pfam" id="PF13466">
    <property type="entry name" value="STAS_2"/>
    <property type="match status" value="1"/>
</dbReference>
<evidence type="ECO:0000313" key="3">
    <source>
        <dbReference type="EMBL" id="NVN29264.1"/>
    </source>
</evidence>
<keyword evidence="4" id="KW-1185">Reference proteome</keyword>
<reference evidence="2 4" key="2">
    <citation type="submission" date="2020-08" db="EMBL/GenBank/DDBJ databases">
        <title>Genomic Encyclopedia of Type Strains, Phase III (KMG-III): the genomes of soil and plant-associated and newly described type strains.</title>
        <authorList>
            <person name="Whitman W."/>
        </authorList>
    </citation>
    <scope>NUCLEOTIDE SEQUENCE [LARGE SCALE GENOMIC DNA]</scope>
    <source>
        <strain evidence="2 4">CECT 8088</strain>
    </source>
</reference>
<organism evidence="3 5">
    <name type="scientific">Endobacter medicaginis</name>
    <dbReference type="NCBI Taxonomy" id="1181271"/>
    <lineage>
        <taxon>Bacteria</taxon>
        <taxon>Pseudomonadati</taxon>
        <taxon>Pseudomonadota</taxon>
        <taxon>Alphaproteobacteria</taxon>
        <taxon>Acetobacterales</taxon>
        <taxon>Acetobacteraceae</taxon>
        <taxon>Endobacter</taxon>
    </lineage>
</organism>
<feature type="domain" description="MlaB-like STAS" evidence="1">
    <location>
        <begin position="13"/>
        <end position="88"/>
    </location>
</feature>
<dbReference type="InterPro" id="IPR036513">
    <property type="entry name" value="STAS_dom_sf"/>
</dbReference>
<comment type="caution">
    <text evidence="3">The sequence shown here is derived from an EMBL/GenBank/DDBJ whole genome shotgun (WGS) entry which is preliminary data.</text>
</comment>
<dbReference type="RefSeq" id="WP_176621996.1">
    <property type="nucleotide sequence ID" value="NZ_JABXXQ010000023.1"/>
</dbReference>